<dbReference type="eggNOG" id="COG3385">
    <property type="taxonomic scope" value="Bacteria"/>
</dbReference>
<organism evidence="2 3">
    <name type="scientific">Moorena producens 3L</name>
    <dbReference type="NCBI Taxonomy" id="489825"/>
    <lineage>
        <taxon>Bacteria</taxon>
        <taxon>Bacillati</taxon>
        <taxon>Cyanobacteriota</taxon>
        <taxon>Cyanophyceae</taxon>
        <taxon>Coleofasciculales</taxon>
        <taxon>Coleofasciculaceae</taxon>
        <taxon>Moorena</taxon>
    </lineage>
</organism>
<keyword evidence="3" id="KW-1185">Reference proteome</keyword>
<feature type="domain" description="Transposase IS4-like" evidence="1">
    <location>
        <begin position="100"/>
        <end position="296"/>
    </location>
</feature>
<name>F4XK99_9CYAN</name>
<dbReference type="AlphaFoldDB" id="F4XK99"/>
<dbReference type="SUPFAM" id="SSF53098">
    <property type="entry name" value="Ribonuclease H-like"/>
    <property type="match status" value="1"/>
</dbReference>
<accession>F4XK99</accession>
<dbReference type="HOGENOM" id="CLU_820529_0_0_3"/>
<dbReference type="InterPro" id="IPR002559">
    <property type="entry name" value="Transposase_11"/>
</dbReference>
<protein>
    <submittedName>
        <fullName evidence="2">Transposase</fullName>
    </submittedName>
</protein>
<evidence type="ECO:0000313" key="3">
    <source>
        <dbReference type="Proteomes" id="UP000003959"/>
    </source>
</evidence>
<dbReference type="GO" id="GO:0004803">
    <property type="term" value="F:transposase activity"/>
    <property type="evidence" value="ECO:0007669"/>
    <property type="project" value="InterPro"/>
</dbReference>
<gene>
    <name evidence="2" type="ORF">LYNGBM3L_11130</name>
</gene>
<dbReference type="PANTHER" id="PTHR33258:SF1">
    <property type="entry name" value="TRANSPOSASE INSL FOR INSERTION SEQUENCE ELEMENT IS186A-RELATED"/>
    <property type="match status" value="1"/>
</dbReference>
<reference evidence="3" key="1">
    <citation type="journal article" date="2011" name="Proc. Natl. Acad. Sci. U.S.A.">
        <title>Genomic insights into the physiology and ecology of the marine filamentous cyanobacterium Lyngbya majuscula.</title>
        <authorList>
            <person name="Jones A.C."/>
            <person name="Monroe E.A."/>
            <person name="Podell S."/>
            <person name="Hess W.R."/>
            <person name="Klages S."/>
            <person name="Esquenazi E."/>
            <person name="Niessen S."/>
            <person name="Hoover H."/>
            <person name="Rothmann M."/>
            <person name="Lasken R.S."/>
            <person name="Yates J.R.III."/>
            <person name="Reinhardt R."/>
            <person name="Kube M."/>
            <person name="Burkart M.D."/>
            <person name="Allen E.E."/>
            <person name="Dorrestein P.C."/>
            <person name="Gerwick W.H."/>
            <person name="Gerwick L."/>
        </authorList>
    </citation>
    <scope>NUCLEOTIDE SEQUENCE [LARGE SCALE GENOMIC DNA]</scope>
    <source>
        <strain evidence="3">3L</strain>
    </source>
</reference>
<dbReference type="GO" id="GO:0006313">
    <property type="term" value="P:DNA transposition"/>
    <property type="evidence" value="ECO:0007669"/>
    <property type="project" value="InterPro"/>
</dbReference>
<dbReference type="GO" id="GO:0003677">
    <property type="term" value="F:DNA binding"/>
    <property type="evidence" value="ECO:0007669"/>
    <property type="project" value="InterPro"/>
</dbReference>
<dbReference type="InterPro" id="IPR012337">
    <property type="entry name" value="RNaseH-like_sf"/>
</dbReference>
<dbReference type="EMBL" id="GL890825">
    <property type="protein sequence ID" value="EGJ35058.1"/>
    <property type="molecule type" value="Genomic_DNA"/>
</dbReference>
<dbReference type="PANTHER" id="PTHR33258">
    <property type="entry name" value="TRANSPOSASE INSL FOR INSERTION SEQUENCE ELEMENT IS186A-RELATED"/>
    <property type="match status" value="1"/>
</dbReference>
<evidence type="ECO:0000313" key="2">
    <source>
        <dbReference type="EMBL" id="EGJ35058.1"/>
    </source>
</evidence>
<dbReference type="Pfam" id="PF01609">
    <property type="entry name" value="DDE_Tnp_1"/>
    <property type="match status" value="1"/>
</dbReference>
<sequence>MIIQSSILSCLDAVAHGGNPQDRAASLFVSTWLEFVLDQSQTSMRSLFKRLNVRGIDVDISTFSKASKVRNPMLFYNLLIQLRKALHKSPKVGKNKLALFPIDSTIVTLTSKLLWSQGFNQVKLFSGLNLLTAEPGGIMIHFGQGHDSKYGDNTIESTPENGVGVMDRGFASLERIKNLKTKYNRYFVLRINQNFQLEMLSNGQVLIGTGKDQIEARVVNFCDLETKTEFRLVTNLPETGESEISNEDIGDFYRWRWQIELFWKFLKMHLKLDRLITKNINGIEIQIYSCLIGYVLLQLVVIPKCFGKKTLDKLRYLQAFMCENISYVHWFDKMVFS</sequence>
<evidence type="ECO:0000259" key="1">
    <source>
        <dbReference type="Pfam" id="PF01609"/>
    </source>
</evidence>
<dbReference type="Proteomes" id="UP000003959">
    <property type="component" value="Unassembled WGS sequence"/>
</dbReference>
<proteinExistence type="predicted"/>
<dbReference type="Gene3D" id="3.90.350.10">
    <property type="entry name" value="Transposase Inhibitor Protein From Tn5, Chain A, domain 1"/>
    <property type="match status" value="1"/>
</dbReference>